<dbReference type="EMBL" id="GL629756">
    <property type="protein sequence ID" value="EFX05064.1"/>
    <property type="molecule type" value="Genomic_DNA"/>
</dbReference>
<evidence type="ECO:0000313" key="1">
    <source>
        <dbReference type="EMBL" id="EFX05064.1"/>
    </source>
</evidence>
<sequence length="251" mass="27211">MVTNKLTRKTEIVAQTSPDLSGLDDCNSYLLQTATVSTWNSATVTILAPPVTSTHYETDMVLVSGTNYVDIYVTLTSYDTTIPVTTEWDSWTSWKTDTEIDYLATSTITTTVTESSLPSLSSSAAVYKRNVRRSAKTIPVYASACTATKEYSSLCLCAGATLATTTVTPAASTITQTKTPTVTQTVHSVVESTDTTLQTRVWTVTEVWVDASYRPTMTTTYWVSTVDVTTFVSTTAVSSTETLTITVTILE</sequence>
<gene>
    <name evidence="1" type="ORF">CMQ_5326</name>
</gene>
<name>F0XB40_GROCL</name>
<dbReference type="STRING" id="655863.F0XB40"/>
<proteinExistence type="predicted"/>
<dbReference type="AlphaFoldDB" id="F0XB40"/>
<organism evidence="2">
    <name type="scientific">Grosmannia clavigera (strain kw1407 / UAMH 11150)</name>
    <name type="common">Blue stain fungus</name>
    <name type="synonym">Graphiocladiella clavigera</name>
    <dbReference type="NCBI Taxonomy" id="655863"/>
    <lineage>
        <taxon>Eukaryota</taxon>
        <taxon>Fungi</taxon>
        <taxon>Dikarya</taxon>
        <taxon>Ascomycota</taxon>
        <taxon>Pezizomycotina</taxon>
        <taxon>Sordariomycetes</taxon>
        <taxon>Sordariomycetidae</taxon>
        <taxon>Ophiostomatales</taxon>
        <taxon>Ophiostomataceae</taxon>
        <taxon>Leptographium</taxon>
    </lineage>
</organism>
<dbReference type="InParanoid" id="F0XB40"/>
<dbReference type="GeneID" id="25978636"/>
<dbReference type="eggNOG" id="ENOG502R3JU">
    <property type="taxonomic scope" value="Eukaryota"/>
</dbReference>
<dbReference type="HOGENOM" id="CLU_1107241_0_0_1"/>
<dbReference type="RefSeq" id="XP_014174546.1">
    <property type="nucleotide sequence ID" value="XM_014319071.1"/>
</dbReference>
<dbReference type="Proteomes" id="UP000007796">
    <property type="component" value="Unassembled WGS sequence"/>
</dbReference>
<keyword evidence="2" id="KW-1185">Reference proteome</keyword>
<protein>
    <submittedName>
        <fullName evidence="1">Uncharacterized protein</fullName>
    </submittedName>
</protein>
<evidence type="ECO:0000313" key="2">
    <source>
        <dbReference type="Proteomes" id="UP000007796"/>
    </source>
</evidence>
<reference evidence="1 2" key="1">
    <citation type="journal article" date="2011" name="Proc. Natl. Acad. Sci. U.S.A.">
        <title>Genome and transcriptome analyses of the mountain pine beetle-fungal symbiont Grosmannia clavigera, a lodgepole pine pathogen.</title>
        <authorList>
            <person name="DiGuistini S."/>
            <person name="Wang Y."/>
            <person name="Liao N.Y."/>
            <person name="Taylor G."/>
            <person name="Tanguay P."/>
            <person name="Feau N."/>
            <person name="Henrissat B."/>
            <person name="Chan S.K."/>
            <person name="Hesse-Orce U."/>
            <person name="Alamouti S.M."/>
            <person name="Tsui C.K.M."/>
            <person name="Docking R.T."/>
            <person name="Levasseur A."/>
            <person name="Haridas S."/>
            <person name="Robertson G."/>
            <person name="Birol I."/>
            <person name="Holt R.A."/>
            <person name="Marra M.A."/>
            <person name="Hamelin R.C."/>
            <person name="Hirst M."/>
            <person name="Jones S.J.M."/>
            <person name="Bohlmann J."/>
            <person name="Breuil C."/>
        </authorList>
    </citation>
    <scope>NUCLEOTIDE SEQUENCE [LARGE SCALE GENOMIC DNA]</scope>
    <source>
        <strain evidence="2">kw1407 / UAMH 11150</strain>
    </source>
</reference>
<accession>F0XB40</accession>